<feature type="transmembrane region" description="Helical" evidence="6">
    <location>
        <begin position="111"/>
        <end position="129"/>
    </location>
</feature>
<proteinExistence type="predicted"/>
<keyword evidence="9" id="KW-1185">Reference proteome</keyword>
<evidence type="ECO:0000256" key="6">
    <source>
        <dbReference type="SAM" id="Phobius"/>
    </source>
</evidence>
<evidence type="ECO:0000259" key="7">
    <source>
        <dbReference type="Pfam" id="PF05425"/>
    </source>
</evidence>
<dbReference type="InterPro" id="IPR008457">
    <property type="entry name" value="Cu-R_CopD_dom"/>
</dbReference>
<comment type="subcellular location">
    <subcellularLocation>
        <location evidence="1">Cell membrane</location>
        <topology evidence="1">Multi-pass membrane protein</topology>
    </subcellularLocation>
</comment>
<evidence type="ECO:0000256" key="2">
    <source>
        <dbReference type="ARBA" id="ARBA00022475"/>
    </source>
</evidence>
<feature type="transmembrane region" description="Helical" evidence="6">
    <location>
        <begin position="339"/>
        <end position="362"/>
    </location>
</feature>
<feature type="transmembrane region" description="Helical" evidence="6">
    <location>
        <begin position="86"/>
        <end position="104"/>
    </location>
</feature>
<keyword evidence="4 6" id="KW-1133">Transmembrane helix</keyword>
<dbReference type="PANTHER" id="PTHR34820">
    <property type="entry name" value="INNER MEMBRANE PROTEIN YEBZ"/>
    <property type="match status" value="1"/>
</dbReference>
<evidence type="ECO:0000256" key="3">
    <source>
        <dbReference type="ARBA" id="ARBA00022692"/>
    </source>
</evidence>
<feature type="domain" description="Copper resistance protein D" evidence="7">
    <location>
        <begin position="174"/>
        <end position="270"/>
    </location>
</feature>
<reference evidence="9" key="1">
    <citation type="journal article" date="2019" name="Int. J. Syst. Evol. Microbiol.">
        <title>The Global Catalogue of Microorganisms (GCM) 10K type strain sequencing project: providing services to taxonomists for standard genome sequencing and annotation.</title>
        <authorList>
            <consortium name="The Broad Institute Genomics Platform"/>
            <consortium name="The Broad Institute Genome Sequencing Center for Infectious Disease"/>
            <person name="Wu L."/>
            <person name="Ma J."/>
        </authorList>
    </citation>
    <scope>NUCLEOTIDE SEQUENCE [LARGE SCALE GENOMIC DNA]</scope>
    <source>
        <strain evidence="9">CCUG 73951</strain>
    </source>
</reference>
<keyword evidence="3 6" id="KW-0812">Transmembrane</keyword>
<keyword evidence="5 6" id="KW-0472">Membrane</keyword>
<name>A0ABW2K6S2_9BACI</name>
<protein>
    <submittedName>
        <fullName evidence="8">Copper resistance D family protein</fullName>
    </submittedName>
</protein>
<feature type="transmembrane region" description="Helical" evidence="6">
    <location>
        <begin position="178"/>
        <end position="200"/>
    </location>
</feature>
<evidence type="ECO:0000313" key="9">
    <source>
        <dbReference type="Proteomes" id="UP001596494"/>
    </source>
</evidence>
<sequence length="384" mass="42309">MIYAFSNSILYICFAIIIGASILSIIPKDHRPELQLPKTLIKGSTLLVPIVSLVPVLELAGGINVYRDESFMASLMYVWLHLETGKAWLVLALLSLLFIVLLSLKVRQSVIFGAGLMIALGMIVTQGVVGHSANMGSFPGAAAHIFHLVSVSSWAGVLLIVSWFSVSDRHWKEFIDWFTFLALGCIVILTFTGLFMTFLLNENLVDSWVLTYGQALLLKHLLYVPLLLFACINGFLIKQKMRHNHSFSPRSWWRAESLILISIFTVTGFLTEKEPAHNISQTLRGEEPSILFRTFTSISAGAEPHLVIQPSVISLLFLAVGGVFLFLIFYAFQQNSSPAAALSIAGLAIISVYFGLMSALSIGEEATLGVWNYEALDILTKIVA</sequence>
<organism evidence="8 9">
    <name type="scientific">Halobacillus campisalis</name>
    <dbReference type="NCBI Taxonomy" id="435909"/>
    <lineage>
        <taxon>Bacteria</taxon>
        <taxon>Bacillati</taxon>
        <taxon>Bacillota</taxon>
        <taxon>Bacilli</taxon>
        <taxon>Bacillales</taxon>
        <taxon>Bacillaceae</taxon>
        <taxon>Halobacillus</taxon>
    </lineage>
</organism>
<feature type="transmembrane region" description="Helical" evidence="6">
    <location>
        <begin position="312"/>
        <end position="332"/>
    </location>
</feature>
<dbReference type="Pfam" id="PF05425">
    <property type="entry name" value="CopD"/>
    <property type="match status" value="1"/>
</dbReference>
<dbReference type="PANTHER" id="PTHR34820:SF4">
    <property type="entry name" value="INNER MEMBRANE PROTEIN YEBZ"/>
    <property type="match status" value="1"/>
</dbReference>
<gene>
    <name evidence="8" type="ORF">ACFQMN_13545</name>
</gene>
<feature type="transmembrane region" description="Helical" evidence="6">
    <location>
        <begin position="220"/>
        <end position="239"/>
    </location>
</feature>
<keyword evidence="2" id="KW-1003">Cell membrane</keyword>
<dbReference type="InterPro" id="IPR032694">
    <property type="entry name" value="CopC/D"/>
</dbReference>
<feature type="transmembrane region" description="Helical" evidence="6">
    <location>
        <begin position="141"/>
        <end position="166"/>
    </location>
</feature>
<dbReference type="RefSeq" id="WP_289215838.1">
    <property type="nucleotide sequence ID" value="NZ_JAPVRC010000004.1"/>
</dbReference>
<evidence type="ECO:0000256" key="5">
    <source>
        <dbReference type="ARBA" id="ARBA00023136"/>
    </source>
</evidence>
<evidence type="ECO:0000256" key="1">
    <source>
        <dbReference type="ARBA" id="ARBA00004651"/>
    </source>
</evidence>
<dbReference type="Proteomes" id="UP001596494">
    <property type="component" value="Unassembled WGS sequence"/>
</dbReference>
<feature type="transmembrane region" description="Helical" evidence="6">
    <location>
        <begin position="46"/>
        <end position="66"/>
    </location>
</feature>
<accession>A0ABW2K6S2</accession>
<feature type="transmembrane region" description="Helical" evidence="6">
    <location>
        <begin position="6"/>
        <end position="26"/>
    </location>
</feature>
<evidence type="ECO:0000256" key="4">
    <source>
        <dbReference type="ARBA" id="ARBA00022989"/>
    </source>
</evidence>
<evidence type="ECO:0000313" key="8">
    <source>
        <dbReference type="EMBL" id="MFC7321906.1"/>
    </source>
</evidence>
<comment type="caution">
    <text evidence="8">The sequence shown here is derived from an EMBL/GenBank/DDBJ whole genome shotgun (WGS) entry which is preliminary data.</text>
</comment>
<dbReference type="EMBL" id="JBHTBY010000011">
    <property type="protein sequence ID" value="MFC7321906.1"/>
    <property type="molecule type" value="Genomic_DNA"/>
</dbReference>